<dbReference type="Pfam" id="PF04964">
    <property type="entry name" value="Flp_Fap"/>
    <property type="match status" value="1"/>
</dbReference>
<evidence type="ECO:0000256" key="1">
    <source>
        <dbReference type="SAM" id="Phobius"/>
    </source>
</evidence>
<proteinExistence type="predicted"/>
<evidence type="ECO:0000313" key="2">
    <source>
        <dbReference type="EMBL" id="SDG05217.1"/>
    </source>
</evidence>
<gene>
    <name evidence="2" type="ORF">SAMN04488117_1113</name>
</gene>
<organism evidence="2 3">
    <name type="scientific">Celeribacter baekdonensis</name>
    <dbReference type="NCBI Taxonomy" id="875171"/>
    <lineage>
        <taxon>Bacteria</taxon>
        <taxon>Pseudomonadati</taxon>
        <taxon>Pseudomonadota</taxon>
        <taxon>Alphaproteobacteria</taxon>
        <taxon>Rhodobacterales</taxon>
        <taxon>Roseobacteraceae</taxon>
        <taxon>Celeribacter</taxon>
    </lineage>
</organism>
<sequence>MNHPVHKTFGENAQMKFFKPAKALAKRFTREEDGATAIEYGLFAALIAAVIIVAVSNIGKNVNSGFESVNTALCDNTSATACPTS</sequence>
<keyword evidence="1" id="KW-1133">Transmembrane helix</keyword>
<protein>
    <submittedName>
        <fullName evidence="2">Flp/Fap pilin component</fullName>
    </submittedName>
</protein>
<dbReference type="InterPro" id="IPR007047">
    <property type="entry name" value="Flp_Fap"/>
</dbReference>
<dbReference type="AlphaFoldDB" id="A0A1G7R3A9"/>
<reference evidence="2 3" key="1">
    <citation type="submission" date="2016-10" db="EMBL/GenBank/DDBJ databases">
        <authorList>
            <person name="de Groot N.N."/>
        </authorList>
    </citation>
    <scope>NUCLEOTIDE SEQUENCE [LARGE SCALE GENOMIC DNA]</scope>
    <source>
        <strain evidence="2 3">DSM 27375</strain>
    </source>
</reference>
<evidence type="ECO:0000313" key="3">
    <source>
        <dbReference type="Proteomes" id="UP000182284"/>
    </source>
</evidence>
<keyword evidence="1" id="KW-0812">Transmembrane</keyword>
<dbReference type="Proteomes" id="UP000182284">
    <property type="component" value="Unassembled WGS sequence"/>
</dbReference>
<accession>A0A1G7R3A9</accession>
<name>A0A1G7R3A9_9RHOB</name>
<keyword evidence="1" id="KW-0472">Membrane</keyword>
<dbReference type="EMBL" id="FNBL01000011">
    <property type="protein sequence ID" value="SDG05217.1"/>
    <property type="molecule type" value="Genomic_DNA"/>
</dbReference>
<feature type="transmembrane region" description="Helical" evidence="1">
    <location>
        <begin position="37"/>
        <end position="58"/>
    </location>
</feature>